<dbReference type="AlphaFoldDB" id="A0A2A3E072"/>
<reference evidence="1 2" key="1">
    <citation type="submission" date="2014-07" db="EMBL/GenBank/DDBJ databases">
        <title>Genomic and transcriptomic analysis on Apis cerana provide comprehensive insights into honey bee biology.</title>
        <authorList>
            <person name="Diao Q."/>
            <person name="Sun L."/>
            <person name="Zheng H."/>
            <person name="Zheng H."/>
            <person name="Xu S."/>
            <person name="Wang S."/>
            <person name="Zeng Z."/>
            <person name="Hu F."/>
            <person name="Su S."/>
            <person name="Wu J."/>
        </authorList>
    </citation>
    <scope>NUCLEOTIDE SEQUENCE [LARGE SCALE GENOMIC DNA]</scope>
    <source>
        <tissue evidence="1">Pupae without intestine</tissue>
    </source>
</reference>
<proteinExistence type="predicted"/>
<evidence type="ECO:0000313" key="1">
    <source>
        <dbReference type="EMBL" id="PBC25138.1"/>
    </source>
</evidence>
<organism evidence="1 2">
    <name type="scientific">Apis cerana cerana</name>
    <name type="common">Oriental honeybee</name>
    <dbReference type="NCBI Taxonomy" id="94128"/>
    <lineage>
        <taxon>Eukaryota</taxon>
        <taxon>Metazoa</taxon>
        <taxon>Ecdysozoa</taxon>
        <taxon>Arthropoda</taxon>
        <taxon>Hexapoda</taxon>
        <taxon>Insecta</taxon>
        <taxon>Pterygota</taxon>
        <taxon>Neoptera</taxon>
        <taxon>Endopterygota</taxon>
        <taxon>Hymenoptera</taxon>
        <taxon>Apocrita</taxon>
        <taxon>Aculeata</taxon>
        <taxon>Apoidea</taxon>
        <taxon>Anthophila</taxon>
        <taxon>Apidae</taxon>
        <taxon>Apis</taxon>
    </lineage>
</organism>
<dbReference type="EMBL" id="KZ288507">
    <property type="protein sequence ID" value="PBC25138.1"/>
    <property type="molecule type" value="Genomic_DNA"/>
</dbReference>
<accession>A0A2A3E072</accession>
<name>A0A2A3E072_APICC</name>
<dbReference type="Proteomes" id="UP000242457">
    <property type="component" value="Unassembled WGS sequence"/>
</dbReference>
<keyword evidence="2" id="KW-1185">Reference proteome</keyword>
<evidence type="ECO:0000313" key="2">
    <source>
        <dbReference type="Proteomes" id="UP000242457"/>
    </source>
</evidence>
<gene>
    <name evidence="1" type="ORF">APICC_01965</name>
</gene>
<protein>
    <submittedName>
        <fullName evidence="1">Uncharacterized protein</fullName>
    </submittedName>
</protein>
<sequence length="129" mass="15215">MAISIVKLQRLIDKGSRPDCIELLIMNNADEKMHHDFRKNFENIESLLWKEDAEWFIKLCKLITIAYDIVLVPFVNIQVQIQYHCQKSTKPLMLYENYIFTIGKLNGYLSMGGKFRVKIFYDPKGSTHR</sequence>